<reference evidence="1 2" key="1">
    <citation type="submission" date="2023-11" db="EMBL/GenBank/DDBJ databases">
        <title>Analysis of the Genomes of Mucilaginibacter gossypii cycad 4 and M. sabulilitoris SNA2: microbes with the potential for plant growth promotion.</title>
        <authorList>
            <person name="Hirsch A.M."/>
            <person name="Humm E."/>
            <person name="Rubbi M."/>
            <person name="Del Vecchio G."/>
            <person name="Ha S.M."/>
            <person name="Pellegrini M."/>
            <person name="Gunsalus R.P."/>
        </authorList>
    </citation>
    <scope>NUCLEOTIDE SEQUENCE [LARGE SCALE GENOMIC DNA]</scope>
    <source>
        <strain evidence="1 2">SNA2</strain>
    </source>
</reference>
<dbReference type="InterPro" id="IPR025366">
    <property type="entry name" value="DUF4270"/>
</dbReference>
<dbReference type="Proteomes" id="UP001324380">
    <property type="component" value="Chromosome"/>
</dbReference>
<proteinExistence type="predicted"/>
<sequence>MKFLRLDLLTLLISLFIFNSCKRQDGIGLGIDPSNEINGSLIVDSNVVINTVAEDSVVTSALAKTPLGNFNDPDFGTTISNVALGISLPNDAAYTVPAGTVTIDSAVLVLRYADGFYGDSVATRYVANVYQLQEKANAQTYYNTKRWQANLGNILGTKTFTARTHDSVTIVNIRDAKVDTVQKVGPQLRIPFSKKFIYDNLFNATGSQLASTLLFQNAVKGLYVSLDKAQPSDAGGIIQLALDSSRIDVFYKAVNGATIDTASVTLPFVSHSASISHTYTTTIQASLNDKTNSQNVFYLQGLAGLRAKVSFPDLSKFNPDSIVLNRAELVISPQPGSGIPYAPTPKLTMYQLDIAHQRTYLQDATETDPRSQVGVFGGGYSKTRKEYHFLVTAYIQDLIRKKTKDYGTYIAPVDTTDVTTGSSGTTLLSSIAPSAQVAARTIAVGSDKNSPYHIKLNIIYTRVRK</sequence>
<name>A0ABZ0TQB5_9SPHI</name>
<evidence type="ECO:0000313" key="1">
    <source>
        <dbReference type="EMBL" id="WPU94971.1"/>
    </source>
</evidence>
<evidence type="ECO:0000313" key="2">
    <source>
        <dbReference type="Proteomes" id="UP001324380"/>
    </source>
</evidence>
<gene>
    <name evidence="1" type="ORF">SNE25_05475</name>
</gene>
<dbReference type="Pfam" id="PF14092">
    <property type="entry name" value="DUF4270"/>
    <property type="match status" value="1"/>
</dbReference>
<organism evidence="1 2">
    <name type="scientific">Mucilaginibacter sabulilitoris</name>
    <dbReference type="NCBI Taxonomy" id="1173583"/>
    <lineage>
        <taxon>Bacteria</taxon>
        <taxon>Pseudomonadati</taxon>
        <taxon>Bacteroidota</taxon>
        <taxon>Sphingobacteriia</taxon>
        <taxon>Sphingobacteriales</taxon>
        <taxon>Sphingobacteriaceae</taxon>
        <taxon>Mucilaginibacter</taxon>
    </lineage>
</organism>
<protein>
    <submittedName>
        <fullName evidence="1">DUF4270 family protein</fullName>
    </submittedName>
</protein>
<dbReference type="EMBL" id="CP139558">
    <property type="protein sequence ID" value="WPU94971.1"/>
    <property type="molecule type" value="Genomic_DNA"/>
</dbReference>
<accession>A0ABZ0TQB5</accession>
<dbReference type="RefSeq" id="WP_321564083.1">
    <property type="nucleotide sequence ID" value="NZ_CP139558.1"/>
</dbReference>
<keyword evidence="2" id="KW-1185">Reference proteome</keyword>